<evidence type="ECO:0000313" key="3">
    <source>
        <dbReference type="Proteomes" id="UP000050544"/>
    </source>
</evidence>
<dbReference type="AlphaFoldDB" id="A0A0P6Y735"/>
<keyword evidence="3" id="KW-1185">Reference proteome</keyword>
<protein>
    <submittedName>
        <fullName evidence="2">Uncharacterized protein</fullName>
    </submittedName>
</protein>
<feature type="transmembrane region" description="Helical" evidence="1">
    <location>
        <begin position="209"/>
        <end position="226"/>
    </location>
</feature>
<keyword evidence="1" id="KW-0812">Transmembrane</keyword>
<dbReference type="STRING" id="869279.SE15_06095"/>
<evidence type="ECO:0000256" key="1">
    <source>
        <dbReference type="SAM" id="Phobius"/>
    </source>
</evidence>
<reference evidence="2 3" key="1">
    <citation type="submission" date="2015-07" db="EMBL/GenBank/DDBJ databases">
        <title>Whole genome sequence of Thermanaerothrix daxensis DSM 23592.</title>
        <authorList>
            <person name="Hemp J."/>
            <person name="Ward L.M."/>
            <person name="Pace L.A."/>
            <person name="Fischer W.W."/>
        </authorList>
    </citation>
    <scope>NUCLEOTIDE SEQUENCE [LARGE SCALE GENOMIC DNA]</scope>
    <source>
        <strain evidence="2 3">GNS-1</strain>
    </source>
</reference>
<keyword evidence="1" id="KW-1133">Transmembrane helix</keyword>
<feature type="transmembrane region" description="Helical" evidence="1">
    <location>
        <begin position="171"/>
        <end position="189"/>
    </location>
</feature>
<organism evidence="2 3">
    <name type="scientific">Thermanaerothrix daxensis</name>
    <dbReference type="NCBI Taxonomy" id="869279"/>
    <lineage>
        <taxon>Bacteria</taxon>
        <taxon>Bacillati</taxon>
        <taxon>Chloroflexota</taxon>
        <taxon>Anaerolineae</taxon>
        <taxon>Anaerolineales</taxon>
        <taxon>Anaerolineaceae</taxon>
        <taxon>Thermanaerothrix</taxon>
    </lineage>
</organism>
<sequence>MRESRALVGAIGLAVLWGLIFLAFNDIGVQWKISIGVLIFSPFLLHFGLKDLIEEGSPNVQLLSVIVILIALLLTIAAVLSFPQQGSLSVLDWRFMGIGLMPLVSGLLIFRAGWGAPSKLRALGYQPRLWFAYAIEGGLAGLALGGHLIYVLGFLPFSGYLGADALGIWKVIWWGSVVGALLSPVEELAIRGRAIVLFRDRAGFSKNRILVLSVALSFLVWLPLTFTLWPVPVAVVFLGYRMVLALLNTYVRLHERSLTFGIASNLGFSLLAGWVLLA</sequence>
<comment type="caution">
    <text evidence="2">The sequence shown here is derived from an EMBL/GenBank/DDBJ whole genome shotgun (WGS) entry which is preliminary data.</text>
</comment>
<proteinExistence type="predicted"/>
<accession>A0A0P6Y735</accession>
<feature type="transmembrane region" description="Helical" evidence="1">
    <location>
        <begin position="7"/>
        <end position="24"/>
    </location>
</feature>
<dbReference type="EMBL" id="LGKO01000002">
    <property type="protein sequence ID" value="KPL84623.1"/>
    <property type="molecule type" value="Genomic_DNA"/>
</dbReference>
<evidence type="ECO:0000313" key="2">
    <source>
        <dbReference type="EMBL" id="KPL84623.1"/>
    </source>
</evidence>
<feature type="transmembrane region" description="Helical" evidence="1">
    <location>
        <begin position="30"/>
        <end position="49"/>
    </location>
</feature>
<feature type="transmembrane region" description="Helical" evidence="1">
    <location>
        <begin position="258"/>
        <end position="277"/>
    </location>
</feature>
<gene>
    <name evidence="2" type="ORF">SE15_06095</name>
</gene>
<feature type="transmembrane region" description="Helical" evidence="1">
    <location>
        <begin position="93"/>
        <end position="110"/>
    </location>
</feature>
<keyword evidence="1" id="KW-0472">Membrane</keyword>
<feature type="transmembrane region" description="Helical" evidence="1">
    <location>
        <begin position="130"/>
        <end position="151"/>
    </location>
</feature>
<name>A0A0P6Y735_9CHLR</name>
<feature type="transmembrane region" description="Helical" evidence="1">
    <location>
        <begin position="61"/>
        <end position="81"/>
    </location>
</feature>
<dbReference type="Proteomes" id="UP000050544">
    <property type="component" value="Unassembled WGS sequence"/>
</dbReference>